<reference evidence="2" key="1">
    <citation type="journal article" date="2019" name="Int. J. Syst. Evol. Microbiol.">
        <title>The Global Catalogue of Microorganisms (GCM) 10K type strain sequencing project: providing services to taxonomists for standard genome sequencing and annotation.</title>
        <authorList>
            <consortium name="The Broad Institute Genomics Platform"/>
            <consortium name="The Broad Institute Genome Sequencing Center for Infectious Disease"/>
            <person name="Wu L."/>
            <person name="Ma J."/>
        </authorList>
    </citation>
    <scope>NUCLEOTIDE SEQUENCE [LARGE SCALE GENOMIC DNA]</scope>
    <source>
        <strain evidence="2">JCM 17727</strain>
    </source>
</reference>
<gene>
    <name evidence="1" type="ORF">GCM10023150_00310</name>
</gene>
<accession>A0ABP8HQ07</accession>
<dbReference type="EMBL" id="BAABFU010000001">
    <property type="protein sequence ID" value="GAA4342504.1"/>
    <property type="molecule type" value="Genomic_DNA"/>
</dbReference>
<organism evidence="1 2">
    <name type="scientific">Kangiella taiwanensis</name>
    <dbReference type="NCBI Taxonomy" id="1079179"/>
    <lineage>
        <taxon>Bacteria</taxon>
        <taxon>Pseudomonadati</taxon>
        <taxon>Pseudomonadota</taxon>
        <taxon>Gammaproteobacteria</taxon>
        <taxon>Kangiellales</taxon>
        <taxon>Kangiellaceae</taxon>
        <taxon>Kangiella</taxon>
    </lineage>
</organism>
<sequence>MLCPQLLKYPSTLRAEGSFNLVVLNSIYSVSAWAKKIKFHMFDPDNTNKN</sequence>
<comment type="caution">
    <text evidence="1">The sequence shown here is derived from an EMBL/GenBank/DDBJ whole genome shotgun (WGS) entry which is preliminary data.</text>
</comment>
<proteinExistence type="predicted"/>
<protein>
    <submittedName>
        <fullName evidence="1">Uncharacterized protein</fullName>
    </submittedName>
</protein>
<keyword evidence="2" id="KW-1185">Reference proteome</keyword>
<evidence type="ECO:0000313" key="2">
    <source>
        <dbReference type="Proteomes" id="UP001501294"/>
    </source>
</evidence>
<name>A0ABP8HQ07_9GAMM</name>
<dbReference type="Proteomes" id="UP001501294">
    <property type="component" value="Unassembled WGS sequence"/>
</dbReference>
<evidence type="ECO:0000313" key="1">
    <source>
        <dbReference type="EMBL" id="GAA4342504.1"/>
    </source>
</evidence>